<feature type="transmembrane region" description="Helical" evidence="1">
    <location>
        <begin position="410"/>
        <end position="432"/>
    </location>
</feature>
<feature type="transmembrane region" description="Helical" evidence="1">
    <location>
        <begin position="248"/>
        <end position="269"/>
    </location>
</feature>
<dbReference type="EMBL" id="CP001401">
    <property type="protein sequence ID" value="ACP54963.1"/>
    <property type="molecule type" value="Genomic_DNA"/>
</dbReference>
<accession>C3N4N8</accession>
<feature type="transmembrane region" description="Helical" evidence="1">
    <location>
        <begin position="314"/>
        <end position="335"/>
    </location>
</feature>
<feature type="transmembrane region" description="Helical" evidence="1">
    <location>
        <begin position="35"/>
        <end position="57"/>
    </location>
</feature>
<feature type="transmembrane region" description="Helical" evidence="1">
    <location>
        <begin position="341"/>
        <end position="361"/>
    </location>
</feature>
<dbReference type="HOGENOM" id="CLU_341857_0_0_2"/>
<name>C3N4N8_SACI3</name>
<dbReference type="KEGG" id="sim:M1627_1054"/>
<feature type="transmembrane region" description="Helical" evidence="1">
    <location>
        <begin position="172"/>
        <end position="193"/>
    </location>
</feature>
<feature type="transmembrane region" description="Helical" evidence="1">
    <location>
        <begin position="141"/>
        <end position="160"/>
    </location>
</feature>
<keyword evidence="1" id="KW-0472">Membrane</keyword>
<feature type="transmembrane region" description="Helical" evidence="1">
    <location>
        <begin position="439"/>
        <end position="461"/>
    </location>
</feature>
<sequence length="829" mass="98500">MNEIVVHTHLRVRKNYKYLNDLKQDKMNRCEKSQLFELISDLIFLSSLYIIMIYLIYNYTTVFGIPISSQAVIKESTLLGNINQFNFFTTVFYLPMYILRITLKENIVLILGIFLYIFGMYDLNIFKKLTISITNVNNRRVILISSYLSMLILIFFPFNIYNLGHLTASQYIYPMIQIFLMYSIVIEIIYFLFYLNNITEILKNLLILSILLIFVNYQFFLASLLIYGLILNFLILISKRKDVIGKSLMLLIILLLFDTFASLFDINLYNKKSYISYLPVYSLQLNSNYHIYFLWGLSNSVSWLHYIHFAINHFSFAFLLGSWNFNYIFFNNIIYQDYFNILIFYFSIVNLISAFPFLALNFNKKLNILILSYFSLIIIITFLGPQLSIWSAETYTEIGNIVSFAFDAPLYYEPLLQILISIIAPLAILIFYKLYIRNINYIFTFIFLLMIMLSISSYEFFVVTTYKVNFNINQTNDILSYLETLGFPKTYFLLKNDTPQNFYLVSLYPNNQYYYGIYNETYLYYIIGYTIGYPSFPTLNCQSNPRILNYVLNYFGFKYIVTDQKYLAEMYNDSKLFKIIYQNNYYFILKIKYLNYNISDILLTTSTRILTTLLNNNNTYPLWLNQPYLYNIILIADLAKNHTIYVPWYFNIYELYTYIPDKYVIDFAHYDVNFFNDYEWKAAFSDFDPQQEWGINYYLFNNYQYQNFIAPNYGTISADNPNVIFKMNYNIPNGKYVVITQILYSNIGGKVVFSINNRTFIISTKTNNGSYFAFTYLGEINVTNNSLKIKIINKSGFNAIDVMYILPYNTYIKYYDELNNLVNTFKKIY</sequence>
<keyword evidence="1" id="KW-0812">Transmembrane</keyword>
<feature type="transmembrane region" description="Helical" evidence="1">
    <location>
        <begin position="205"/>
        <end position="236"/>
    </location>
</feature>
<gene>
    <name evidence="2" type="ordered locus">M1627_1054</name>
</gene>
<evidence type="ECO:0000313" key="3">
    <source>
        <dbReference type="Proteomes" id="UP000002307"/>
    </source>
</evidence>
<dbReference type="AlphaFoldDB" id="C3N4N8"/>
<feature type="transmembrane region" description="Helical" evidence="1">
    <location>
        <begin position="77"/>
        <end position="99"/>
    </location>
</feature>
<reference evidence="2 3" key="1">
    <citation type="journal article" date="2009" name="Proc. Natl. Acad. Sci. U.S.A.">
        <title>Biogeography of the Sulfolobus islandicus pan-genome.</title>
        <authorList>
            <person name="Reno M.L."/>
            <person name="Held N.L."/>
            <person name="Fields C.J."/>
            <person name="Burke P.V."/>
            <person name="Whitaker R.J."/>
        </authorList>
    </citation>
    <scope>NUCLEOTIDE SEQUENCE [LARGE SCALE GENOMIC DNA]</scope>
    <source>
        <strain evidence="2 3">M.16.27</strain>
    </source>
</reference>
<feature type="transmembrane region" description="Helical" evidence="1">
    <location>
        <begin position="368"/>
        <end position="390"/>
    </location>
</feature>
<keyword evidence="1" id="KW-1133">Transmembrane helix</keyword>
<protein>
    <submittedName>
        <fullName evidence="2">Uncharacterized protein</fullName>
    </submittedName>
</protein>
<proteinExistence type="predicted"/>
<organism evidence="2 3">
    <name type="scientific">Saccharolobus islandicus (strain M.16.27)</name>
    <name type="common">Sulfolobus islandicus</name>
    <dbReference type="NCBI Taxonomy" id="427318"/>
    <lineage>
        <taxon>Archaea</taxon>
        <taxon>Thermoproteota</taxon>
        <taxon>Thermoprotei</taxon>
        <taxon>Sulfolobales</taxon>
        <taxon>Sulfolobaceae</taxon>
        <taxon>Saccharolobus</taxon>
    </lineage>
</organism>
<dbReference type="Proteomes" id="UP000002307">
    <property type="component" value="Chromosome"/>
</dbReference>
<evidence type="ECO:0000313" key="2">
    <source>
        <dbReference type="EMBL" id="ACP54963.1"/>
    </source>
</evidence>
<feature type="transmembrane region" description="Helical" evidence="1">
    <location>
        <begin position="289"/>
        <end position="307"/>
    </location>
</feature>
<feature type="transmembrane region" description="Helical" evidence="1">
    <location>
        <begin position="106"/>
        <end position="121"/>
    </location>
</feature>
<evidence type="ECO:0000256" key="1">
    <source>
        <dbReference type="SAM" id="Phobius"/>
    </source>
</evidence>